<feature type="transmembrane region" description="Helical" evidence="11">
    <location>
        <begin position="370"/>
        <end position="392"/>
    </location>
</feature>
<feature type="transmembrane region" description="Helical" evidence="11">
    <location>
        <begin position="1005"/>
        <end position="1026"/>
    </location>
</feature>
<keyword evidence="8 11" id="KW-1133">Transmembrane helix</keyword>
<comment type="similarity">
    <text evidence="2">Belongs to the ABC transporter superfamily. ABCA family.</text>
</comment>
<dbReference type="SMART" id="SM00382">
    <property type="entry name" value="AAA"/>
    <property type="match status" value="2"/>
</dbReference>
<proteinExistence type="inferred from homology"/>
<dbReference type="PROSITE" id="PS00211">
    <property type="entry name" value="ABC_TRANSPORTER_1"/>
    <property type="match status" value="2"/>
</dbReference>
<accession>A0A9P4P030</accession>
<feature type="transmembrane region" description="Helical" evidence="11">
    <location>
        <begin position="1046"/>
        <end position="1069"/>
    </location>
</feature>
<dbReference type="GO" id="GO:0005524">
    <property type="term" value="F:ATP binding"/>
    <property type="evidence" value="ECO:0007669"/>
    <property type="project" value="UniProtKB-KW"/>
</dbReference>
<feature type="transmembrane region" description="Helical" evidence="11">
    <location>
        <begin position="1145"/>
        <end position="1169"/>
    </location>
</feature>
<dbReference type="GO" id="GO:0005319">
    <property type="term" value="F:lipid transporter activity"/>
    <property type="evidence" value="ECO:0007669"/>
    <property type="project" value="TreeGrafter"/>
</dbReference>
<dbReference type="Pfam" id="PF00005">
    <property type="entry name" value="ABC_tran"/>
    <property type="match status" value="2"/>
</dbReference>
<dbReference type="InterPro" id="IPR027417">
    <property type="entry name" value="P-loop_NTPase"/>
</dbReference>
<feature type="transmembrane region" description="Helical" evidence="11">
    <location>
        <begin position="845"/>
        <end position="866"/>
    </location>
</feature>
<dbReference type="FunFam" id="3.40.50.300:FF:001345">
    <property type="entry name" value="Related to ABC transporter"/>
    <property type="match status" value="1"/>
</dbReference>
<comment type="subcellular location">
    <subcellularLocation>
        <location evidence="1">Membrane</location>
        <topology evidence="1">Multi-pass membrane protein</topology>
    </subcellularLocation>
</comment>
<feature type="domain" description="ABC transporter" evidence="12">
    <location>
        <begin position="477"/>
        <end position="697"/>
    </location>
</feature>
<evidence type="ECO:0000256" key="11">
    <source>
        <dbReference type="SAM" id="Phobius"/>
    </source>
</evidence>
<keyword evidence="6" id="KW-0547">Nucleotide-binding</keyword>
<keyword evidence="5" id="KW-0677">Repeat</keyword>
<feature type="transmembrane region" description="Helical" evidence="11">
    <location>
        <begin position="1189"/>
        <end position="1213"/>
    </location>
</feature>
<dbReference type="GO" id="GO:0016020">
    <property type="term" value="C:membrane"/>
    <property type="evidence" value="ECO:0007669"/>
    <property type="project" value="UniProtKB-SubCell"/>
</dbReference>
<dbReference type="Proteomes" id="UP000800235">
    <property type="component" value="Unassembled WGS sequence"/>
</dbReference>
<gene>
    <name evidence="13" type="ORF">EJ08DRAFT_693443</name>
</gene>
<keyword evidence="9 11" id="KW-0472">Membrane</keyword>
<evidence type="ECO:0000256" key="1">
    <source>
        <dbReference type="ARBA" id="ARBA00004141"/>
    </source>
</evidence>
<feature type="transmembrane region" description="Helical" evidence="11">
    <location>
        <begin position="21"/>
        <end position="44"/>
    </location>
</feature>
<dbReference type="CDD" id="cd03263">
    <property type="entry name" value="ABC_subfamily_A"/>
    <property type="match status" value="2"/>
</dbReference>
<evidence type="ECO:0000256" key="7">
    <source>
        <dbReference type="ARBA" id="ARBA00022840"/>
    </source>
</evidence>
<keyword evidence="3" id="KW-0813">Transport</keyword>
<evidence type="ECO:0000256" key="10">
    <source>
        <dbReference type="SAM" id="MobiDB-lite"/>
    </source>
</evidence>
<evidence type="ECO:0000256" key="5">
    <source>
        <dbReference type="ARBA" id="ARBA00022737"/>
    </source>
</evidence>
<evidence type="ECO:0000313" key="13">
    <source>
        <dbReference type="EMBL" id="KAF2434403.1"/>
    </source>
</evidence>
<keyword evidence="4 11" id="KW-0812">Transmembrane</keyword>
<protein>
    <submittedName>
        <fullName evidence="13">ATP-binding cassette sub-family A member 7</fullName>
    </submittedName>
</protein>
<dbReference type="InterPro" id="IPR013525">
    <property type="entry name" value="ABC2_TM"/>
</dbReference>
<dbReference type="PANTHER" id="PTHR19229">
    <property type="entry name" value="ATP-BINDING CASSETTE TRANSPORTER SUBFAMILY A ABCA"/>
    <property type="match status" value="1"/>
</dbReference>
<feature type="transmembrane region" description="Helical" evidence="11">
    <location>
        <begin position="316"/>
        <end position="339"/>
    </location>
</feature>
<feature type="transmembrane region" description="Helical" evidence="11">
    <location>
        <begin position="233"/>
        <end position="254"/>
    </location>
</feature>
<evidence type="ECO:0000256" key="9">
    <source>
        <dbReference type="ARBA" id="ARBA00023136"/>
    </source>
</evidence>
<comment type="caution">
    <text evidence="13">The sequence shown here is derived from an EMBL/GenBank/DDBJ whole genome shotgun (WGS) entry which is preliminary data.</text>
</comment>
<dbReference type="Gene3D" id="3.40.50.300">
    <property type="entry name" value="P-loop containing nucleotide triphosphate hydrolases"/>
    <property type="match status" value="2"/>
</dbReference>
<name>A0A9P4P030_9PEZI</name>
<evidence type="ECO:0000256" key="6">
    <source>
        <dbReference type="ARBA" id="ARBA00022741"/>
    </source>
</evidence>
<sequence>MGFARQTWTLTKKNLRITVKRHWLSTIIRAFLLPIIFVFFISYIKNFFVPPSNFGIGSPVRIRSFIDALRTSTGGRDTVAFVDNGHKGGEIEALIKYLTVSIRAAGKTVTVLDDDDQLLTTCRSSLRGVSTCFGAASFRSSPTEGGDGIWNYTLRSDGALNTKIYVDKHDNDAEIYVLPFQHAIDAAIVNEFGNATANGAIPDVVDEYPFTNKDDKQRADDIRRLFMTAIQNFLGVVFFLGLVGILYHLTGFMASERELGMSQLIEAMTPNKHQWHTQAARLLANHLAFDIVYFPSWLVTGLILKNVVYTQTSYGILIIFQILSGLALSSLSILGASLFRKSQLSGITVVIISIVLAIITQVTGKHASGASIFMGLLFTPMNYTLQIAYFARFEGQGQATNLAKKAPGSASNLPGYAFWIFLIIQIIVYPIVGALIERSLYGTASKVRKITYNGLDSALAIKISSFSKHYVPSFWKRRVSPIFGGEKVGTVVAVNNLSLDVLRGQILVLLGANGSGKSTTLDAIAGLGTVTEGSIEIDGTGGLGLCPQRNVLWNELTVFEHVAIFDGLKSSGPVSKTQIEELVRACDLGHKMHAKAKTLSGGQKRKLQLACMFVGGSRVCCIDEVSSGLDPLSRRKIWDILLRERGSRTLLFTTHFLDEADVLSDHIAILSKGSLKADGSAVELKHKLGRGYHVDIHSIPDDKANNIAVPEEISSVDSSTTLPPKTQYLYEDIDPSEISASLNQLELQGITDYTVREPSIEDVFLRIAEEARDDDEAHTPLVTPVSAPPAKSAQSSLTKEDSGSSYTEAKVAAQDLDLSTGKGTTILQQAWILFRKRVTVFKRNWIPYLCLVIIPIAAAGLITIFFKNFKALSCSPEDQNATPEMLDIQSLVRLDIPVGPRSRISETALENLVRGANASAFQVVDSFDEFNGYISRRYQNVTPGGIYLGTEGETPTMAYIGNYVMQWALLTQNILNQLLGGVPISTQFQVFAVPFAPGAGKSLQAIFYFGLAMSVYPGFFVLYPTVERLRKVRALHYSNGIRAAPLWLAYAAFDFMFVLLVSALAIILLISLTSIWYYPSYLFVVFFLFGLTSILFSYVVSLFVSSQLAAFAWAAGIQAVLFLCYFVSYLSILTYSPAYNIDRDLLIAHFTIALVTPAGNLLRALLLTLNEFSILCDDDGNKASYPGAITVYGGPILYLLIQAALLFVFLVWYDSGYKPAFLSRTKKSKKDTEDVSDTEGAIATLATDSSKISGKSGLHVQHLCKSFGSVQAVEDVTFTVPTSSVFALLGPNGAGKSTTISLIRGDIRPDHNGGDVQVENISITKHRAEARRHLGVCPQFDAMDSMTVLEHLNFYARARGVPNVNHNVTAAITAVGLDPYRDRLAQNLSGGNKRKLSLAIALMGNPDVLLLDEPSSGMDAASKRVMWRTLENVTKGRGMLITTHSMEEADKLATNVGIMATRMLALGTSDTLRKQFGAKWYVHLVLSGAPHVPEAETLRVKAWLEDNVADVDVEERMWYGQLRFSVPSEGEGRSVAKLFALLEGSRQELGLEYYSVSRTTLDQVFLEVVGRHDVEEEGEGRRATKKVGKKRVRNRWRRMWDDA</sequence>
<feature type="transmembrane region" description="Helical" evidence="11">
    <location>
        <begin position="1110"/>
        <end position="1133"/>
    </location>
</feature>
<dbReference type="Pfam" id="PF12698">
    <property type="entry name" value="ABC2_membrane_3"/>
    <property type="match status" value="1"/>
</dbReference>
<organism evidence="13 14">
    <name type="scientific">Tothia fuscella</name>
    <dbReference type="NCBI Taxonomy" id="1048955"/>
    <lineage>
        <taxon>Eukaryota</taxon>
        <taxon>Fungi</taxon>
        <taxon>Dikarya</taxon>
        <taxon>Ascomycota</taxon>
        <taxon>Pezizomycotina</taxon>
        <taxon>Dothideomycetes</taxon>
        <taxon>Pleosporomycetidae</taxon>
        <taxon>Venturiales</taxon>
        <taxon>Cylindrosympodiaceae</taxon>
        <taxon>Tothia</taxon>
    </lineage>
</organism>
<keyword evidence="14" id="KW-1185">Reference proteome</keyword>
<evidence type="ECO:0000256" key="3">
    <source>
        <dbReference type="ARBA" id="ARBA00022448"/>
    </source>
</evidence>
<feature type="transmembrane region" description="Helical" evidence="11">
    <location>
        <begin position="282"/>
        <end position="304"/>
    </location>
</feature>
<dbReference type="InterPro" id="IPR003439">
    <property type="entry name" value="ABC_transporter-like_ATP-bd"/>
</dbReference>
<feature type="transmembrane region" description="Helical" evidence="11">
    <location>
        <begin position="413"/>
        <end position="436"/>
    </location>
</feature>
<feature type="region of interest" description="Disordered" evidence="10">
    <location>
        <begin position="776"/>
        <end position="804"/>
    </location>
</feature>
<dbReference type="SUPFAM" id="SSF52540">
    <property type="entry name" value="P-loop containing nucleoside triphosphate hydrolases"/>
    <property type="match status" value="2"/>
</dbReference>
<evidence type="ECO:0000256" key="8">
    <source>
        <dbReference type="ARBA" id="ARBA00022989"/>
    </source>
</evidence>
<feature type="transmembrane region" description="Helical" evidence="11">
    <location>
        <begin position="346"/>
        <end position="364"/>
    </location>
</feature>
<dbReference type="InterPro" id="IPR003593">
    <property type="entry name" value="AAA+_ATPase"/>
</dbReference>
<dbReference type="PROSITE" id="PS50893">
    <property type="entry name" value="ABC_TRANSPORTER_2"/>
    <property type="match status" value="2"/>
</dbReference>
<evidence type="ECO:0000259" key="12">
    <source>
        <dbReference type="PROSITE" id="PS50893"/>
    </source>
</evidence>
<evidence type="ECO:0000256" key="4">
    <source>
        <dbReference type="ARBA" id="ARBA00022692"/>
    </source>
</evidence>
<feature type="transmembrane region" description="Helical" evidence="11">
    <location>
        <begin position="1081"/>
        <end position="1104"/>
    </location>
</feature>
<dbReference type="OrthoDB" id="8061355at2759"/>
<feature type="domain" description="ABC transporter" evidence="12">
    <location>
        <begin position="1258"/>
        <end position="1485"/>
    </location>
</feature>
<keyword evidence="7 13" id="KW-0067">ATP-binding</keyword>
<dbReference type="PANTHER" id="PTHR19229:SF36">
    <property type="entry name" value="ATP-BINDING CASSETTE SUB-FAMILY A MEMBER 2"/>
    <property type="match status" value="1"/>
</dbReference>
<reference evidence="13" key="1">
    <citation type="journal article" date="2020" name="Stud. Mycol.">
        <title>101 Dothideomycetes genomes: a test case for predicting lifestyles and emergence of pathogens.</title>
        <authorList>
            <person name="Haridas S."/>
            <person name="Albert R."/>
            <person name="Binder M."/>
            <person name="Bloem J."/>
            <person name="Labutti K."/>
            <person name="Salamov A."/>
            <person name="Andreopoulos B."/>
            <person name="Baker S."/>
            <person name="Barry K."/>
            <person name="Bills G."/>
            <person name="Bluhm B."/>
            <person name="Cannon C."/>
            <person name="Castanera R."/>
            <person name="Culley D."/>
            <person name="Daum C."/>
            <person name="Ezra D."/>
            <person name="Gonzalez J."/>
            <person name="Henrissat B."/>
            <person name="Kuo A."/>
            <person name="Liang C."/>
            <person name="Lipzen A."/>
            <person name="Lutzoni F."/>
            <person name="Magnuson J."/>
            <person name="Mondo S."/>
            <person name="Nolan M."/>
            <person name="Ohm R."/>
            <person name="Pangilinan J."/>
            <person name="Park H.-J."/>
            <person name="Ramirez L."/>
            <person name="Alfaro M."/>
            <person name="Sun H."/>
            <person name="Tritt A."/>
            <person name="Yoshinaga Y."/>
            <person name="Zwiers L.-H."/>
            <person name="Turgeon B."/>
            <person name="Goodwin S."/>
            <person name="Spatafora J."/>
            <person name="Crous P."/>
            <person name="Grigoriev I."/>
        </authorList>
    </citation>
    <scope>NUCLEOTIDE SEQUENCE</scope>
    <source>
        <strain evidence="13">CBS 130266</strain>
    </source>
</reference>
<dbReference type="GO" id="GO:0016887">
    <property type="term" value="F:ATP hydrolysis activity"/>
    <property type="evidence" value="ECO:0007669"/>
    <property type="project" value="InterPro"/>
</dbReference>
<dbReference type="EMBL" id="MU007016">
    <property type="protein sequence ID" value="KAF2434403.1"/>
    <property type="molecule type" value="Genomic_DNA"/>
</dbReference>
<dbReference type="InterPro" id="IPR026082">
    <property type="entry name" value="ABCA"/>
</dbReference>
<evidence type="ECO:0000313" key="14">
    <source>
        <dbReference type="Proteomes" id="UP000800235"/>
    </source>
</evidence>
<dbReference type="GO" id="GO:0140359">
    <property type="term" value="F:ABC-type transporter activity"/>
    <property type="evidence" value="ECO:0007669"/>
    <property type="project" value="InterPro"/>
</dbReference>
<feature type="compositionally biased region" description="Polar residues" evidence="10">
    <location>
        <begin position="792"/>
        <end position="804"/>
    </location>
</feature>
<dbReference type="InterPro" id="IPR017871">
    <property type="entry name" value="ABC_transporter-like_CS"/>
</dbReference>
<evidence type="ECO:0000256" key="2">
    <source>
        <dbReference type="ARBA" id="ARBA00008869"/>
    </source>
</evidence>